<evidence type="ECO:0000256" key="5">
    <source>
        <dbReference type="ARBA" id="ARBA00024043"/>
    </source>
</evidence>
<name>A0ABU1NGI9_9BURK</name>
<evidence type="ECO:0000256" key="4">
    <source>
        <dbReference type="ARBA" id="ARBA00023026"/>
    </source>
</evidence>
<dbReference type="Gene3D" id="3.30.1380.10">
    <property type="match status" value="1"/>
</dbReference>
<keyword evidence="3" id="KW-1266">Target cell cytoplasm</keyword>
<feature type="compositionally biased region" description="Low complexity" evidence="6">
    <location>
        <begin position="56"/>
        <end position="93"/>
    </location>
</feature>
<dbReference type="EMBL" id="JAVDRF010000007">
    <property type="protein sequence ID" value="MDR6537580.1"/>
    <property type="molecule type" value="Genomic_DNA"/>
</dbReference>
<dbReference type="InterPro" id="IPR009045">
    <property type="entry name" value="Zn_M74/Hedgehog-like"/>
</dbReference>
<feature type="region of interest" description="Disordered" evidence="6">
    <location>
        <begin position="41"/>
        <end position="93"/>
    </location>
</feature>
<dbReference type="Pfam" id="PF13332">
    <property type="entry name" value="Fil_haemagg_2"/>
    <property type="match status" value="1"/>
</dbReference>
<comment type="similarity">
    <text evidence="5">In the N-terminal section; belongs to the CdiA toxin family.</text>
</comment>
<dbReference type="SUPFAM" id="SSF55166">
    <property type="entry name" value="Hedgehog/DD-peptidase"/>
    <property type="match status" value="1"/>
</dbReference>
<feature type="domain" description="DUF637" evidence="8">
    <location>
        <begin position="1888"/>
        <end position="2055"/>
    </location>
</feature>
<protein>
    <submittedName>
        <fullName evidence="9">Filamentous hemagglutinin</fullName>
    </submittedName>
</protein>
<dbReference type="InterPro" id="IPR006914">
    <property type="entry name" value="VENN_dom"/>
</dbReference>
<gene>
    <name evidence="9" type="ORF">J2739_003361</name>
</gene>
<proteinExistence type="inferred from homology"/>
<organism evidence="9 10">
    <name type="scientific">Variovorax soli</name>
    <dbReference type="NCBI Taxonomy" id="376815"/>
    <lineage>
        <taxon>Bacteria</taxon>
        <taxon>Pseudomonadati</taxon>
        <taxon>Pseudomonadota</taxon>
        <taxon>Betaproteobacteria</taxon>
        <taxon>Burkholderiales</taxon>
        <taxon>Comamonadaceae</taxon>
        <taxon>Variovorax</taxon>
    </lineage>
</organism>
<evidence type="ECO:0000259" key="8">
    <source>
        <dbReference type="Pfam" id="PF04830"/>
    </source>
</evidence>
<keyword evidence="2" id="KW-0800">Toxin</keyword>
<sequence>EAQSLQLASAGGIDNRGGTMRQSSGVGLTLTAPVLSNTAGGLIGAEPVPETPVQPGTGTSDSTTADADTGTGTGTSASSATGTGSSSGGATASPGYVPAPGHITAAGSILNEGGHIYAGGAVQLDTPQVNNNGGTLSTTSLAASGPSFSNAGGTLDVAGSFSARVDRFDNTGGTVRAASLQIASTGDLVNQDGQLESRGDAHLSAGSALSALRGTLRAAGDATLQGASVDLSSSATIAANIALSATQDDVLTSGATIATPGTLSVTARNQDRQSLVNQGGKLNAGQLNLNVSNLANTQGGEIVQTGTGAMNLVTSGTIDNSGGRIATNGQGLTLRATGIDNPGGKIEHAGAGTLTIAGGSYSGAHGEIIGSGALIADVAGSFNQDGGSTSARQINVHAASLSNDAGRITAAEDLSAIVTGAASNRSGTLAANGNTTLNAASFDNNGGTVAAVNGQLNLATNGTTTNIGGSLQAGGATSLRNGGLDNTVGKVFGDRVEIDTRGQALTNAQGTIAGFATVNVASGVLNNNAGLIQSGAAMVIDTHGAGYDNRGGQTQAAGDLRIDAGTVDNTGGLVRSSATTTLSVSAGSLANTATMGSDQGIEGRHVAISTRHLVNTSGAIRADIDTAITSTGRVDNMSGLISAGDTLSIADPNAATPAAKTLAVENTAGTLLAGKALVVDAGALTLGGKLLSQGDMHLALVQNVVIAAGSETLANRDLSLDTHGDISNKGKLAAGNALLLGARNIDNAATGDLRGSTTRLNASGTVTNRGIIDGAVTRIDANTLTNIGTGRIYGDRISIGAGTLNNLSETGNGLGSAATLAARERLDIGAQAINNRDAALIFSDGDLAIGGSLDANGRATGVAATLNNHAATIEATGNAEITTNLLNNTNGGVTWTLQPGTRQHIVEYALPGGSQRWKDSEVLFGAGGTIQFPDTGWNSWTAIPASDPLLPGSNAGARLLVPSPDYPLERFRSYYLRSPANSADRSHQNCTGGNATVCETTASPGAWYARTDTIWATFGLTPPEQDLPADFIGRKHPDITVGQEGITVTVDGPSGPTSILQPFDHPVTQAEYDQWQAYRQAHQKLDEATVAFITTMTGVVNGPTGESKPPRFSSLYDAYDYTVASSQPVLQSSAPAKILAGGAMKIQVASGVNDMSQILAGGALIVTGGQIANRALTVDAPTEQTGIAIHSYIKEHTSSDDERLYQIAPYDLTTHSTVTLAAARQEGYAAVAGSGAGIGTLTVGRTGAAAQGSGAVQAGSHTNAIVQVPSAAGGAAVAASRASLVVRTSAPDPTLPAASLFASRPEAGSRYLVETDPRFANHRQWLSSDYLLDNLGLDPNITQKRLGDGFYEQRLIREQVAQLTGHRFLDGFQDDDAQYAALMNAGATFAGQYDLRVGIALTDAQMAQLTSDIVWLIEREVRLPDGSTQRVLVPQVYVRVKEDDLDGSGALLAGSSLDMRLTGDLINAGGTIAGRRLVRIDAGNVSNLGGRIHGDDVGIQARTDLDNIAGVIDARSSLDLMAGRDLNVLTTTRDSRSGARGLPGLDAASGVKLAAVTVDRVAGLYVTDPGGSLLAEAGRDVNLIGAEVDSAGDARLSAGRDMNIAAVITGRSEDIRWSARNSRRETQSQETGSTVRAIGNVSLTAGRDLSARAATLRAGKNLSLDAGNQLSLLAGENTLSAETHHASKEGMAQYSLDADSRVTALSRTTLNAADIRLGSGADMTLGAIEADARRLDMEAGGQLNLPVQSTTQAASRRENDSDAAFASASGSGMADETSRYSRFNVLALTIKAAGGVNAQIGQRDSFATLGQQPGMGWVNQLTSDPALIDSTAWQRVKEAHERWAYHQSGMGPVTAAVVSLVAGVATAGAGTAAVGSSFAAAYPATTAAVQAGITSMASQAAVSLANNGGDIGRVLQELGSSDGVRSIATSIVTAELIQGLGTSGVLPAPLANATNGSALFTDQLQRQLIDGAASAMVRSAINGTSLEGELRDGLASALLNTAAAQGAFEIGESGPQGSQRLNAFAAEVAHAIVGCAVGAGRTGSDDGCAPGALGAVAGHLVAQYVNPTGDPSRSAQTIEASRLFGGIAAAIAGGDERAIYIATGSATTAVENNELLHLGSHVAAMTRSGYTLERIALPGYGDAYVDPRLATALQDWIDQAAAAGVSIHFNSAFRISGQPVAGAVYPPAGGSSLHNAGLAVDIRYDRLQDIPGGLTGDQQRAILRSTAASAGLSWGGNFANPDNVHFFIDPYGSPNPGRGSLINIQQDAYQYLNPKR</sequence>
<evidence type="ECO:0000313" key="10">
    <source>
        <dbReference type="Proteomes" id="UP001184230"/>
    </source>
</evidence>
<keyword evidence="10" id="KW-1185">Reference proteome</keyword>
<feature type="non-terminal residue" evidence="9">
    <location>
        <position position="1"/>
    </location>
</feature>
<dbReference type="NCBIfam" id="TIGR01731">
    <property type="entry name" value="fil_hemag_20aa"/>
    <property type="match status" value="15"/>
</dbReference>
<comment type="subcellular location">
    <subcellularLocation>
        <location evidence="1">Target cell</location>
        <location evidence="1">Target cell cytoplasm</location>
    </subcellularLocation>
</comment>
<evidence type="ECO:0000259" key="7">
    <source>
        <dbReference type="Pfam" id="PF04829"/>
    </source>
</evidence>
<comment type="caution">
    <text evidence="9">The sequence shown here is derived from an EMBL/GenBank/DDBJ whole genome shotgun (WGS) entry which is preliminary data.</text>
</comment>
<reference evidence="9 10" key="1">
    <citation type="submission" date="2023-07" db="EMBL/GenBank/DDBJ databases">
        <title>Sorghum-associated microbial communities from plants grown in Nebraska, USA.</title>
        <authorList>
            <person name="Schachtman D."/>
        </authorList>
    </citation>
    <scope>NUCLEOTIDE SEQUENCE [LARGE SCALE GENOMIC DNA]</scope>
    <source>
        <strain evidence="9 10">DS1781</strain>
    </source>
</reference>
<dbReference type="InterPro" id="IPR010069">
    <property type="entry name" value="CdiA_FHA1_rpt"/>
</dbReference>
<dbReference type="Pfam" id="PF04829">
    <property type="entry name" value="PT-VENN"/>
    <property type="match status" value="1"/>
</dbReference>
<evidence type="ECO:0000256" key="3">
    <source>
        <dbReference type="ARBA" id="ARBA00022913"/>
    </source>
</evidence>
<evidence type="ECO:0000256" key="6">
    <source>
        <dbReference type="SAM" id="MobiDB-lite"/>
    </source>
</evidence>
<feature type="domain" description="VENN motif-containing" evidence="7">
    <location>
        <begin position="2080"/>
        <end position="2115"/>
    </location>
</feature>
<dbReference type="Pfam" id="PF04830">
    <property type="entry name" value="DUF637"/>
    <property type="match status" value="1"/>
</dbReference>
<evidence type="ECO:0000313" key="9">
    <source>
        <dbReference type="EMBL" id="MDR6537580.1"/>
    </source>
</evidence>
<dbReference type="InterPro" id="IPR006915">
    <property type="entry name" value="DUF637_hemagglutn_put"/>
</dbReference>
<accession>A0ABU1NGI9</accession>
<evidence type="ECO:0000256" key="2">
    <source>
        <dbReference type="ARBA" id="ARBA00022656"/>
    </source>
</evidence>
<feature type="compositionally biased region" description="Low complexity" evidence="6">
    <location>
        <begin position="1762"/>
        <end position="1775"/>
    </location>
</feature>
<dbReference type="InterPro" id="IPR025157">
    <property type="entry name" value="Hemagglutinin_rpt"/>
</dbReference>
<keyword evidence="4" id="KW-0843">Virulence</keyword>
<evidence type="ECO:0000256" key="1">
    <source>
        <dbReference type="ARBA" id="ARBA00004219"/>
    </source>
</evidence>
<dbReference type="Proteomes" id="UP001184230">
    <property type="component" value="Unassembled WGS sequence"/>
</dbReference>
<feature type="region of interest" description="Disordered" evidence="6">
    <location>
        <begin position="1"/>
        <end position="20"/>
    </location>
</feature>
<feature type="region of interest" description="Disordered" evidence="6">
    <location>
        <begin position="1748"/>
        <end position="1775"/>
    </location>
</feature>